<reference evidence="2" key="1">
    <citation type="journal article" date="2024" name="Proc. Natl. Acad. Sci. U.S.A.">
        <title>Extraordinary preservation of gene collinearity over three hundred million years revealed in homosporous lycophytes.</title>
        <authorList>
            <person name="Li C."/>
            <person name="Wickell D."/>
            <person name="Kuo L.Y."/>
            <person name="Chen X."/>
            <person name="Nie B."/>
            <person name="Liao X."/>
            <person name="Peng D."/>
            <person name="Ji J."/>
            <person name="Jenkins J."/>
            <person name="Williams M."/>
            <person name="Shu S."/>
            <person name="Plott C."/>
            <person name="Barry K."/>
            <person name="Rajasekar S."/>
            <person name="Grimwood J."/>
            <person name="Han X."/>
            <person name="Sun S."/>
            <person name="Hou Z."/>
            <person name="He W."/>
            <person name="Dai G."/>
            <person name="Sun C."/>
            <person name="Schmutz J."/>
            <person name="Leebens-Mack J.H."/>
            <person name="Li F.W."/>
            <person name="Wang L."/>
        </authorList>
    </citation>
    <scope>NUCLEOTIDE SEQUENCE [LARGE SCALE GENOMIC DNA]</scope>
    <source>
        <strain evidence="2">cv. PW_Plant_1</strain>
    </source>
</reference>
<protein>
    <submittedName>
        <fullName evidence="1">Uncharacterized protein</fullName>
    </submittedName>
</protein>
<evidence type="ECO:0000313" key="2">
    <source>
        <dbReference type="Proteomes" id="UP001162992"/>
    </source>
</evidence>
<sequence>MVEHGNKSDIYNNPVSLPAKRREDGDVVRMADIGKQVGYNMRRLAEGLGSCGSPACDSAIFSELSQWQCVQQPQEANEGKEVVLQHIILDLMGSSTSVERSSEAVQRAFRRKRRLLDQSKTVLVSRLALMVLVAILLVVTSLLTWYFTSTYMNRSIRSLAYTVRHQVLHSSLQALSSILGQLYDMTVALSYLHQQAYITSRNLPWAHREKQLRRVNWALFKSQTKLSSVGFFSYNGFATDYTRVEEKEFLFFANQTNVGNLPIWYMQNVSGSHYGSGFGQPMVYKEGPFVASSKNLYPEMKNQALWSIESGIYGEPFVSSAVQVRFPENSEVLGLSSLKATFKHLTHHLSTLDLLGGFLYIVWRNGTYGSRLIAVSYNNTSDAWKEPKYASNPVVAAAAQYLDVRYSSYVNAEREIHRANVLLVGSRFFIDTMPLNDWLLNDLNLTAVFIVPRSSIMGQIDVQRRAVIGVSVGIAFGILVVGCFLICLLTTKMSTELQLRRELIQQLVAKHRAEQSSNYKSQFLANMSHEFRTPMAGILGLLDLLSCDSLTSEQEISVAQIRRCANGLLALVNNVLDISKVEAGNMELDIASFNLADELESLADMFAAQSLGSGIEVTLDLSDEVPSFVKGDSARIRQIFSNLLSNSIKFTTNGHIIIRGWVDQSLLGVAKSIEQPVMENGTYSHREKVFGLITDLEQEKIALVFEVEDTGCGIPSEKREAVFDSFVQLDSSTTRTYGGSGLGLYIVRSWVRKMGGDIWISPKDGPGTLVRFHIVLHKVEDAAAKAVEAIDDKPSSLPSPESLSSLLASPSSPFPPKRLLSAELVQKTQVLVAMPESVAEEVAVRWLERKGLKVAKVKIWEDIVPTLEKMCKEVYADTRFMSHEWKRAFHGGFNSDLTDSSFSPFDSGSGGSSSRASACMVDMPARPILALIDVALFPAASTTNISQNGITFCDGGLRDALTNKLETYKCPPPPLLDVLGALSRIHNKQNLAVGWVVSPDLGASFKQTLQAAGPSLLMIKPLHGSRLRRLLTLLIKVCKLDPPSSETLSCMSSEPSTPKLAVAHGSCEANHIGASTISGGLWSRQPSFEQYANCNHKKTEEGKEVLGENTKAALEKLSNPLINVIESQSGTNELPSFARNECSKAGDLYVLGLQTPSLAVRTGHSGDKLEDFTPSTPQSPTSGLITPEGADSTADGLQEARKDGVDAKEFEEEWRGPVIDLSLPERIRRCSRLFSNSASPFSGSTSTTVPSTASSSPSHTALTCATSSGVLAGLHILLVEDTPILQRLVSTMLKKLGAKVTVVGDGQQAVTAVAEAFTSRDISLQEPLPVIESCQISAANDGFDLILMDCAMPVMDGYTATKAIREAEVCTSRHIPIVALTAHALASDEERCRAVGMDGYLTKPVNCKLMVMTIQELVSKSKGKSSQQES</sequence>
<comment type="caution">
    <text evidence="1">The sequence shown here is derived from an EMBL/GenBank/DDBJ whole genome shotgun (WGS) entry which is preliminary data.</text>
</comment>
<keyword evidence="2" id="KW-1185">Reference proteome</keyword>
<organism evidence="1 2">
    <name type="scientific">Diphasiastrum complanatum</name>
    <name type="common">Issler's clubmoss</name>
    <name type="synonym">Lycopodium complanatum</name>
    <dbReference type="NCBI Taxonomy" id="34168"/>
    <lineage>
        <taxon>Eukaryota</taxon>
        <taxon>Viridiplantae</taxon>
        <taxon>Streptophyta</taxon>
        <taxon>Embryophyta</taxon>
        <taxon>Tracheophyta</taxon>
        <taxon>Lycopodiopsida</taxon>
        <taxon>Lycopodiales</taxon>
        <taxon>Lycopodiaceae</taxon>
        <taxon>Lycopodioideae</taxon>
        <taxon>Diphasiastrum</taxon>
    </lineage>
</organism>
<dbReference type="EMBL" id="CM055113">
    <property type="protein sequence ID" value="KAJ7516400.1"/>
    <property type="molecule type" value="Genomic_DNA"/>
</dbReference>
<evidence type="ECO:0000313" key="1">
    <source>
        <dbReference type="EMBL" id="KAJ7516400.1"/>
    </source>
</evidence>
<gene>
    <name evidence="1" type="ORF">O6H91_22G057100</name>
</gene>
<name>A0ACC2AFR6_DIPCM</name>
<proteinExistence type="predicted"/>
<dbReference type="Proteomes" id="UP001162992">
    <property type="component" value="Chromosome 22"/>
</dbReference>
<accession>A0ACC2AFR6</accession>